<evidence type="ECO:0000256" key="2">
    <source>
        <dbReference type="SAM" id="SignalP"/>
    </source>
</evidence>
<dbReference type="RefSeq" id="WP_182484486.1">
    <property type="nucleotide sequence ID" value="NZ_JACGWU010000002.1"/>
</dbReference>
<feature type="chain" id="PRO_5031126727" description="PKD domain-containing protein" evidence="2">
    <location>
        <begin position="31"/>
        <end position="308"/>
    </location>
</feature>
<dbReference type="EMBL" id="JACGWU010000002">
    <property type="protein sequence ID" value="MBA8829059.1"/>
    <property type="molecule type" value="Genomic_DNA"/>
</dbReference>
<feature type="signal peptide" evidence="2">
    <location>
        <begin position="1"/>
        <end position="30"/>
    </location>
</feature>
<accession>A0A7W3JTN1</accession>
<reference evidence="4 5" key="1">
    <citation type="submission" date="2020-07" db="EMBL/GenBank/DDBJ databases">
        <title>Sequencing the genomes of 1000 actinobacteria strains.</title>
        <authorList>
            <person name="Klenk H.-P."/>
        </authorList>
    </citation>
    <scope>NUCLEOTIDE SEQUENCE [LARGE SCALE GENOMIC DNA]</scope>
    <source>
        <strain evidence="4 5">DSM 23737</strain>
    </source>
</reference>
<evidence type="ECO:0000256" key="1">
    <source>
        <dbReference type="SAM" id="MobiDB-lite"/>
    </source>
</evidence>
<feature type="compositionally biased region" description="Gly residues" evidence="1">
    <location>
        <begin position="82"/>
        <end position="93"/>
    </location>
</feature>
<comment type="caution">
    <text evidence="4">The sequence shown here is derived from an EMBL/GenBank/DDBJ whole genome shotgun (WGS) entry which is preliminary data.</text>
</comment>
<evidence type="ECO:0000313" key="4">
    <source>
        <dbReference type="EMBL" id="MBA8829059.1"/>
    </source>
</evidence>
<gene>
    <name evidence="4" type="ORF">FB555_001157</name>
</gene>
<keyword evidence="5" id="KW-1185">Reference proteome</keyword>
<feature type="domain" description="PKD" evidence="3">
    <location>
        <begin position="204"/>
        <end position="256"/>
    </location>
</feature>
<dbReference type="AlphaFoldDB" id="A0A7W3JTN1"/>
<organism evidence="4 5">
    <name type="scientific">Alpinimonas psychrophila</name>
    <dbReference type="NCBI Taxonomy" id="748908"/>
    <lineage>
        <taxon>Bacteria</taxon>
        <taxon>Bacillati</taxon>
        <taxon>Actinomycetota</taxon>
        <taxon>Actinomycetes</taxon>
        <taxon>Micrococcales</taxon>
        <taxon>Microbacteriaceae</taxon>
        <taxon>Alpinimonas</taxon>
    </lineage>
</organism>
<evidence type="ECO:0000259" key="3">
    <source>
        <dbReference type="PROSITE" id="PS50093"/>
    </source>
</evidence>
<evidence type="ECO:0000313" key="5">
    <source>
        <dbReference type="Proteomes" id="UP000524237"/>
    </source>
</evidence>
<protein>
    <recommendedName>
        <fullName evidence="3">PKD domain-containing protein</fullName>
    </recommendedName>
</protein>
<dbReference type="InterPro" id="IPR000601">
    <property type="entry name" value="PKD_dom"/>
</dbReference>
<proteinExistence type="predicted"/>
<feature type="region of interest" description="Disordered" evidence="1">
    <location>
        <begin position="75"/>
        <end position="94"/>
    </location>
</feature>
<sequence>MVRNKFLLTLAAGLLAAGVLISFESLSAFAAPGGCSTSGSSFSACSGAQVGGNSVDVWANQTMPGANGGGATWGGRDAIPGAGQGRGSGGSGGSSTPYWSFYPRVPDSPQQARGYCYVLVNRAASCFQVANPGVAEAPPILEAAYVTPVITVADVATFSPNQPSLATEPSGWAVVGLDSNMITSTRPHVVGGVLLGSSAEVRFTPVSFDFTYGDGGTRSTSSPGASWVVQGLPEFSPTSTSHIYSQSGTYEIAARVGFALEYRWGSGTWTPIEGRVFATAPTQTVVVVDNANVLVQGACQQGIPAPGC</sequence>
<keyword evidence="2" id="KW-0732">Signal</keyword>
<dbReference type="PROSITE" id="PS50093">
    <property type="entry name" value="PKD"/>
    <property type="match status" value="1"/>
</dbReference>
<name>A0A7W3JTN1_9MICO</name>
<dbReference type="Proteomes" id="UP000524237">
    <property type="component" value="Unassembled WGS sequence"/>
</dbReference>